<evidence type="ECO:0000256" key="4">
    <source>
        <dbReference type="ARBA" id="ARBA00022679"/>
    </source>
</evidence>
<evidence type="ECO:0000256" key="2">
    <source>
        <dbReference type="ARBA" id="ARBA00006739"/>
    </source>
</evidence>
<dbReference type="PANTHER" id="PTHR43179">
    <property type="entry name" value="RHAMNOSYLTRANSFERASE WBBL"/>
    <property type="match status" value="1"/>
</dbReference>
<keyword evidence="3" id="KW-0328">Glycosyltransferase</keyword>
<feature type="domain" description="Glycosyltransferase 2-like" evidence="5">
    <location>
        <begin position="11"/>
        <end position="129"/>
    </location>
</feature>
<dbReference type="Pfam" id="PF00535">
    <property type="entry name" value="Glycos_transf_2"/>
    <property type="match status" value="1"/>
</dbReference>
<name>A0ABN1NF87_9PSEU</name>
<evidence type="ECO:0000256" key="1">
    <source>
        <dbReference type="ARBA" id="ARBA00004776"/>
    </source>
</evidence>
<keyword evidence="7" id="KW-1185">Reference proteome</keyword>
<dbReference type="RefSeq" id="WP_343946374.1">
    <property type="nucleotide sequence ID" value="NZ_BAAAHP010000271.1"/>
</dbReference>
<dbReference type="Gene3D" id="3.90.550.10">
    <property type="entry name" value="Spore Coat Polysaccharide Biosynthesis Protein SpsA, Chain A"/>
    <property type="match status" value="1"/>
</dbReference>
<evidence type="ECO:0000259" key="5">
    <source>
        <dbReference type="Pfam" id="PF00535"/>
    </source>
</evidence>
<sequence length="277" mass="29750">MTAGPMAELEVLVPTRNRPAELATTLSGLAAQSAAFDVLVSDQSDGDPSWASPPAQAMLRALTAAGRRVRAVRHLPRRGLAEHRAFLLASSAARRVLFLDDDVWLEPGTVGRLDDALTALGCGFVGAAVQGLSHLDEVREEELAPFERWSGPPRPERVRPDDPAWRRWTLHNAANPVHLTERHVRPGEPWVAYKVAWVGGCVLYERAALEAAGGFGFWRRLPVEHAGEDVLAQQRVMARSGGAGILPSGAVHLESPTTVPDRTVDAPVALGLQGASS</sequence>
<evidence type="ECO:0000313" key="6">
    <source>
        <dbReference type="EMBL" id="GAA0904984.1"/>
    </source>
</evidence>
<accession>A0ABN1NF87</accession>
<comment type="pathway">
    <text evidence="1">Cell wall biogenesis; cell wall polysaccharide biosynthesis.</text>
</comment>
<organism evidence="6 7">
    <name type="scientific">Pseudonocardia zijingensis</name>
    <dbReference type="NCBI Taxonomy" id="153376"/>
    <lineage>
        <taxon>Bacteria</taxon>
        <taxon>Bacillati</taxon>
        <taxon>Actinomycetota</taxon>
        <taxon>Actinomycetes</taxon>
        <taxon>Pseudonocardiales</taxon>
        <taxon>Pseudonocardiaceae</taxon>
        <taxon>Pseudonocardia</taxon>
    </lineage>
</organism>
<dbReference type="SUPFAM" id="SSF53448">
    <property type="entry name" value="Nucleotide-diphospho-sugar transferases"/>
    <property type="match status" value="1"/>
</dbReference>
<comment type="caution">
    <text evidence="6">The sequence shown here is derived from an EMBL/GenBank/DDBJ whole genome shotgun (WGS) entry which is preliminary data.</text>
</comment>
<dbReference type="PANTHER" id="PTHR43179:SF12">
    <property type="entry name" value="GALACTOFURANOSYLTRANSFERASE GLFT2"/>
    <property type="match status" value="1"/>
</dbReference>
<dbReference type="Proteomes" id="UP001499967">
    <property type="component" value="Unassembled WGS sequence"/>
</dbReference>
<dbReference type="InterPro" id="IPR001173">
    <property type="entry name" value="Glyco_trans_2-like"/>
</dbReference>
<dbReference type="CDD" id="cd00761">
    <property type="entry name" value="Glyco_tranf_GTA_type"/>
    <property type="match status" value="1"/>
</dbReference>
<evidence type="ECO:0000313" key="7">
    <source>
        <dbReference type="Proteomes" id="UP001499967"/>
    </source>
</evidence>
<dbReference type="EMBL" id="BAAAHP010000271">
    <property type="protein sequence ID" value="GAA0904984.1"/>
    <property type="molecule type" value="Genomic_DNA"/>
</dbReference>
<proteinExistence type="inferred from homology"/>
<protein>
    <submittedName>
        <fullName evidence="6">Glycosyltransferase family A protein</fullName>
    </submittedName>
</protein>
<comment type="similarity">
    <text evidence="2">Belongs to the glycosyltransferase 2 family.</text>
</comment>
<gene>
    <name evidence="6" type="ORF">GCM10009559_72870</name>
</gene>
<dbReference type="InterPro" id="IPR029044">
    <property type="entry name" value="Nucleotide-diphossugar_trans"/>
</dbReference>
<keyword evidence="4" id="KW-0808">Transferase</keyword>
<reference evidence="6 7" key="1">
    <citation type="journal article" date="2019" name="Int. J. Syst. Evol. Microbiol.">
        <title>The Global Catalogue of Microorganisms (GCM) 10K type strain sequencing project: providing services to taxonomists for standard genome sequencing and annotation.</title>
        <authorList>
            <consortium name="The Broad Institute Genomics Platform"/>
            <consortium name="The Broad Institute Genome Sequencing Center for Infectious Disease"/>
            <person name="Wu L."/>
            <person name="Ma J."/>
        </authorList>
    </citation>
    <scope>NUCLEOTIDE SEQUENCE [LARGE SCALE GENOMIC DNA]</scope>
    <source>
        <strain evidence="6 7">JCM 11117</strain>
    </source>
</reference>
<evidence type="ECO:0000256" key="3">
    <source>
        <dbReference type="ARBA" id="ARBA00022676"/>
    </source>
</evidence>